<comment type="caution">
    <text evidence="1">The sequence shown here is derived from an EMBL/GenBank/DDBJ whole genome shotgun (WGS) entry which is preliminary data.</text>
</comment>
<dbReference type="AlphaFoldDB" id="A0AA36IFN6"/>
<keyword evidence="2" id="KW-1185">Reference proteome</keyword>
<evidence type="ECO:0000313" key="1">
    <source>
        <dbReference type="EMBL" id="CAJ1385886.1"/>
    </source>
</evidence>
<feature type="non-terminal residue" evidence="1">
    <location>
        <position position="1"/>
    </location>
</feature>
<sequence length="134" mass="15045">MDPVGGAYRYHRWLCTLRDGADANLWAVVWENALPGPAFERSWARQNWTVVDPSFDHAACAEWCLNKDFPLYGLTISVQGPQGVEKLPFLCLGDVVRVHRARVGAKPPRYINIRQQTHSSVLAFPCPDQVLAEA</sequence>
<evidence type="ECO:0000313" key="2">
    <source>
        <dbReference type="Proteomes" id="UP001178507"/>
    </source>
</evidence>
<name>A0AA36IFN6_9DINO</name>
<proteinExistence type="predicted"/>
<protein>
    <submittedName>
        <fullName evidence="1">Uncharacterized protein</fullName>
    </submittedName>
</protein>
<accession>A0AA36IFN6</accession>
<reference evidence="1" key="1">
    <citation type="submission" date="2023-08" db="EMBL/GenBank/DDBJ databases">
        <authorList>
            <person name="Chen Y."/>
            <person name="Shah S."/>
            <person name="Dougan E. K."/>
            <person name="Thang M."/>
            <person name="Chan C."/>
        </authorList>
    </citation>
    <scope>NUCLEOTIDE SEQUENCE</scope>
</reference>
<dbReference type="Gene3D" id="2.40.50.140">
    <property type="entry name" value="Nucleic acid-binding proteins"/>
    <property type="match status" value="1"/>
</dbReference>
<dbReference type="SUPFAM" id="SSF50249">
    <property type="entry name" value="Nucleic acid-binding proteins"/>
    <property type="match status" value="1"/>
</dbReference>
<dbReference type="InterPro" id="IPR012340">
    <property type="entry name" value="NA-bd_OB-fold"/>
</dbReference>
<dbReference type="EMBL" id="CAUJNA010001300">
    <property type="protein sequence ID" value="CAJ1385886.1"/>
    <property type="molecule type" value="Genomic_DNA"/>
</dbReference>
<dbReference type="Proteomes" id="UP001178507">
    <property type="component" value="Unassembled WGS sequence"/>
</dbReference>
<organism evidence="1 2">
    <name type="scientific">Effrenium voratum</name>
    <dbReference type="NCBI Taxonomy" id="2562239"/>
    <lineage>
        <taxon>Eukaryota</taxon>
        <taxon>Sar</taxon>
        <taxon>Alveolata</taxon>
        <taxon>Dinophyceae</taxon>
        <taxon>Suessiales</taxon>
        <taxon>Symbiodiniaceae</taxon>
        <taxon>Effrenium</taxon>
    </lineage>
</organism>
<gene>
    <name evidence="1" type="ORF">EVOR1521_LOCUS12377</name>
</gene>